<dbReference type="AlphaFoldDB" id="A0AAJ0DKI5"/>
<dbReference type="EMBL" id="JAWDJX010000008">
    <property type="protein sequence ID" value="KAK3055653.1"/>
    <property type="molecule type" value="Genomic_DNA"/>
</dbReference>
<evidence type="ECO:0000256" key="7">
    <source>
        <dbReference type="SAM" id="SignalP"/>
    </source>
</evidence>
<feature type="region of interest" description="Disordered" evidence="5">
    <location>
        <begin position="297"/>
        <end position="368"/>
    </location>
</feature>
<dbReference type="PANTHER" id="PTHR15549">
    <property type="entry name" value="PAIRED IMMUNOGLOBULIN-LIKE TYPE 2 RECEPTOR"/>
    <property type="match status" value="1"/>
</dbReference>
<comment type="subcellular location">
    <subcellularLocation>
        <location evidence="1">Membrane</location>
        <topology evidence="1">Single-pass membrane protein</topology>
    </subcellularLocation>
</comment>
<evidence type="ECO:0000313" key="8">
    <source>
        <dbReference type="EMBL" id="KAK3055653.1"/>
    </source>
</evidence>
<feature type="transmembrane region" description="Helical" evidence="6">
    <location>
        <begin position="264"/>
        <end position="287"/>
    </location>
</feature>
<dbReference type="PANTHER" id="PTHR15549:SF26">
    <property type="entry name" value="AXIAL BUDDING PATTERN PROTEIN 2-RELATED"/>
    <property type="match status" value="1"/>
</dbReference>
<evidence type="ECO:0000256" key="4">
    <source>
        <dbReference type="ARBA" id="ARBA00023136"/>
    </source>
</evidence>
<accession>A0AAJ0DKI5</accession>
<evidence type="ECO:0000256" key="1">
    <source>
        <dbReference type="ARBA" id="ARBA00004167"/>
    </source>
</evidence>
<dbReference type="GO" id="GO:0016020">
    <property type="term" value="C:membrane"/>
    <property type="evidence" value="ECO:0007669"/>
    <property type="project" value="UniProtKB-SubCell"/>
</dbReference>
<dbReference type="GO" id="GO:0071944">
    <property type="term" value="C:cell periphery"/>
    <property type="evidence" value="ECO:0007669"/>
    <property type="project" value="UniProtKB-ARBA"/>
</dbReference>
<evidence type="ECO:0000256" key="5">
    <source>
        <dbReference type="SAM" id="MobiDB-lite"/>
    </source>
</evidence>
<evidence type="ECO:0000256" key="2">
    <source>
        <dbReference type="ARBA" id="ARBA00022692"/>
    </source>
</evidence>
<keyword evidence="3 6" id="KW-1133">Transmembrane helix</keyword>
<feature type="compositionally biased region" description="Basic and acidic residues" evidence="5">
    <location>
        <begin position="332"/>
        <end position="353"/>
    </location>
</feature>
<keyword evidence="2 6" id="KW-0812">Transmembrane</keyword>
<gene>
    <name evidence="8" type="ORF">LTR09_003574</name>
</gene>
<evidence type="ECO:0000256" key="3">
    <source>
        <dbReference type="ARBA" id="ARBA00022989"/>
    </source>
</evidence>
<comment type="caution">
    <text evidence="8">The sequence shown here is derived from an EMBL/GenBank/DDBJ whole genome shotgun (WGS) entry which is preliminary data.</text>
</comment>
<evidence type="ECO:0000313" key="9">
    <source>
        <dbReference type="Proteomes" id="UP001271007"/>
    </source>
</evidence>
<organism evidence="8 9">
    <name type="scientific">Extremus antarcticus</name>
    <dbReference type="NCBI Taxonomy" id="702011"/>
    <lineage>
        <taxon>Eukaryota</taxon>
        <taxon>Fungi</taxon>
        <taxon>Dikarya</taxon>
        <taxon>Ascomycota</taxon>
        <taxon>Pezizomycotina</taxon>
        <taxon>Dothideomycetes</taxon>
        <taxon>Dothideomycetidae</taxon>
        <taxon>Mycosphaerellales</taxon>
        <taxon>Extremaceae</taxon>
        <taxon>Extremus</taxon>
    </lineage>
</organism>
<keyword evidence="4 6" id="KW-0472">Membrane</keyword>
<name>A0AAJ0DKI5_9PEZI</name>
<feature type="signal peptide" evidence="7">
    <location>
        <begin position="1"/>
        <end position="19"/>
    </location>
</feature>
<reference evidence="8" key="1">
    <citation type="submission" date="2023-04" db="EMBL/GenBank/DDBJ databases">
        <title>Black Yeasts Isolated from many extreme environments.</title>
        <authorList>
            <person name="Coleine C."/>
            <person name="Stajich J.E."/>
            <person name="Selbmann L."/>
        </authorList>
    </citation>
    <scope>NUCLEOTIDE SEQUENCE</scope>
    <source>
        <strain evidence="8">CCFEE 5312</strain>
    </source>
</reference>
<proteinExistence type="predicted"/>
<evidence type="ECO:0000256" key="6">
    <source>
        <dbReference type="SAM" id="Phobius"/>
    </source>
</evidence>
<keyword evidence="9" id="KW-1185">Reference proteome</keyword>
<dbReference type="Proteomes" id="UP001271007">
    <property type="component" value="Unassembled WGS sequence"/>
</dbReference>
<protein>
    <submittedName>
        <fullName evidence="8">Uncharacterized protein</fullName>
    </submittedName>
</protein>
<dbReference type="InterPro" id="IPR051694">
    <property type="entry name" value="Immunoregulatory_rcpt-like"/>
</dbReference>
<feature type="chain" id="PRO_5042521160" evidence="7">
    <location>
        <begin position="20"/>
        <end position="368"/>
    </location>
</feature>
<sequence>MALSAHLPFLVVLMGTVIAQYDGSDLTWSATGSTLCNDSFSDANVSANYTDDTALGYDACLFIVNTPTTNTILRGQSDTGNCLSTFDVACNNALTDMANNLVLGFVSNPTPGPSSNLTDGSLSQVCYEAGNNMQDNFPKVCEPFFNATTGISVSGSALTSNGTTGVQTERCSIKDTSTNRTFEPLFTISGSATEFNYLTFNYFVIPFVMTWFPIANINAVQSIASANSVTACIRANHLNPGSESVPVPPEPTPIGSGGGLSGGAIAGIVIGVVGGLALIAGAGFWFWRRSKKAKQAKVDNDAPPIYSADAKQPPTRLVEVPADGAVQELSPDAEHRPELSAEPRPPQEKEADLRPPPVELAGDTPGKR</sequence>
<keyword evidence="7" id="KW-0732">Signal</keyword>